<dbReference type="EMBL" id="OZ035823">
    <property type="protein sequence ID" value="CAL1568880.1"/>
    <property type="molecule type" value="Genomic_DNA"/>
</dbReference>
<proteinExistence type="predicted"/>
<reference evidence="1 2" key="1">
    <citation type="submission" date="2024-04" db="EMBL/GenBank/DDBJ databases">
        <authorList>
            <person name="Waldvogel A.-M."/>
            <person name="Schoenle A."/>
        </authorList>
    </citation>
    <scope>NUCLEOTIDE SEQUENCE [LARGE SCALE GENOMIC DNA]</scope>
</reference>
<evidence type="ECO:0000313" key="2">
    <source>
        <dbReference type="Proteomes" id="UP001497482"/>
    </source>
</evidence>
<organism evidence="1 2">
    <name type="scientific">Knipowitschia caucasica</name>
    <name type="common">Caucasian dwarf goby</name>
    <name type="synonym">Pomatoschistus caucasicus</name>
    <dbReference type="NCBI Taxonomy" id="637954"/>
    <lineage>
        <taxon>Eukaryota</taxon>
        <taxon>Metazoa</taxon>
        <taxon>Chordata</taxon>
        <taxon>Craniata</taxon>
        <taxon>Vertebrata</taxon>
        <taxon>Euteleostomi</taxon>
        <taxon>Actinopterygii</taxon>
        <taxon>Neopterygii</taxon>
        <taxon>Teleostei</taxon>
        <taxon>Neoteleostei</taxon>
        <taxon>Acanthomorphata</taxon>
        <taxon>Gobiaria</taxon>
        <taxon>Gobiiformes</taxon>
        <taxon>Gobioidei</taxon>
        <taxon>Gobiidae</taxon>
        <taxon>Gobiinae</taxon>
        <taxon>Knipowitschia</taxon>
    </lineage>
</organism>
<protein>
    <submittedName>
        <fullName evidence="1">Uncharacterized protein</fullName>
    </submittedName>
</protein>
<dbReference type="AlphaFoldDB" id="A0AAV2IV33"/>
<accession>A0AAV2IV33</accession>
<gene>
    <name evidence="1" type="ORF">KC01_LOCUS1413</name>
</gene>
<keyword evidence="2" id="KW-1185">Reference proteome</keyword>
<evidence type="ECO:0000313" key="1">
    <source>
        <dbReference type="EMBL" id="CAL1568880.1"/>
    </source>
</evidence>
<sequence length="80" mass="8799">MVPSNMSCGLALQSCTTLLSERFSLYHKDSTLPCGRVWSSVKAHAIQGPVFCTELFPHLILISPCPCHGLLVREGTKIDR</sequence>
<name>A0AAV2IV33_KNICA</name>
<dbReference type="Proteomes" id="UP001497482">
    <property type="component" value="Chromosome 1"/>
</dbReference>